<organism evidence="3 4">
    <name type="scientific">Prymnesium parvum</name>
    <name type="common">Toxic golden alga</name>
    <dbReference type="NCBI Taxonomy" id="97485"/>
    <lineage>
        <taxon>Eukaryota</taxon>
        <taxon>Haptista</taxon>
        <taxon>Haptophyta</taxon>
        <taxon>Prymnesiophyceae</taxon>
        <taxon>Prymnesiales</taxon>
        <taxon>Prymnesiaceae</taxon>
        <taxon>Prymnesium</taxon>
    </lineage>
</organism>
<proteinExistence type="predicted"/>
<dbReference type="AlphaFoldDB" id="A0AB34JWQ1"/>
<accession>A0AB34JWQ1</accession>
<dbReference type="Proteomes" id="UP001515480">
    <property type="component" value="Unassembled WGS sequence"/>
</dbReference>
<keyword evidence="1" id="KW-0472">Membrane</keyword>
<evidence type="ECO:0000313" key="4">
    <source>
        <dbReference type="Proteomes" id="UP001515480"/>
    </source>
</evidence>
<keyword evidence="4" id="KW-1185">Reference proteome</keyword>
<feature type="transmembrane region" description="Helical" evidence="1">
    <location>
        <begin position="69"/>
        <end position="90"/>
    </location>
</feature>
<keyword evidence="1" id="KW-1133">Transmembrane helix</keyword>
<keyword evidence="2" id="KW-0732">Signal</keyword>
<evidence type="ECO:0000256" key="1">
    <source>
        <dbReference type="SAM" id="Phobius"/>
    </source>
</evidence>
<name>A0AB34JWQ1_PRYPA</name>
<gene>
    <name evidence="3" type="ORF">AB1Y20_014858</name>
</gene>
<evidence type="ECO:0000256" key="2">
    <source>
        <dbReference type="SAM" id="SignalP"/>
    </source>
</evidence>
<sequence>MAAVACTLVAAALATDPVLQMRTDDVSGGAAPLDHEQVHEALASARERKKATYHARKLQDEQRGEWRALALQLLVGCDLMCFVMVVVMECRNMRMRGRRRLRDNHGTHSGKAV</sequence>
<protein>
    <submittedName>
        <fullName evidence="3">Uncharacterized protein</fullName>
    </submittedName>
</protein>
<feature type="chain" id="PRO_5044263682" evidence="2">
    <location>
        <begin position="21"/>
        <end position="113"/>
    </location>
</feature>
<comment type="caution">
    <text evidence="3">The sequence shown here is derived from an EMBL/GenBank/DDBJ whole genome shotgun (WGS) entry which is preliminary data.</text>
</comment>
<evidence type="ECO:0000313" key="3">
    <source>
        <dbReference type="EMBL" id="KAL1526130.1"/>
    </source>
</evidence>
<feature type="signal peptide" evidence="2">
    <location>
        <begin position="1"/>
        <end position="20"/>
    </location>
</feature>
<keyword evidence="1" id="KW-0812">Transmembrane</keyword>
<reference evidence="3 4" key="1">
    <citation type="journal article" date="2024" name="Science">
        <title>Giant polyketide synthase enzymes in the biosynthesis of giant marine polyether toxins.</title>
        <authorList>
            <person name="Fallon T.R."/>
            <person name="Shende V.V."/>
            <person name="Wierzbicki I.H."/>
            <person name="Pendleton A.L."/>
            <person name="Watervoot N.F."/>
            <person name="Auber R.P."/>
            <person name="Gonzalez D.J."/>
            <person name="Wisecaver J.H."/>
            <person name="Moore B.S."/>
        </authorList>
    </citation>
    <scope>NUCLEOTIDE SEQUENCE [LARGE SCALE GENOMIC DNA]</scope>
    <source>
        <strain evidence="3 4">12B1</strain>
    </source>
</reference>
<dbReference type="EMBL" id="JBGBPQ010000003">
    <property type="protein sequence ID" value="KAL1526130.1"/>
    <property type="molecule type" value="Genomic_DNA"/>
</dbReference>